<evidence type="ECO:0000313" key="2">
    <source>
        <dbReference type="EMBL" id="GIH06236.1"/>
    </source>
</evidence>
<evidence type="ECO:0008006" key="4">
    <source>
        <dbReference type="Google" id="ProtNLM"/>
    </source>
</evidence>
<proteinExistence type="predicted"/>
<sequence length="183" mass="19206">MRLPILIPLVLLTSACAASPSDPPPAAPVAKPAYHAPAEGFCKKLDLEAFAGKYGPLLPIGIFEDQSSGQIPSHTCQANFSQERSISSGGSVNLLIIVFPTEEAAIGGYTRTAGLPSAAQAEAGVSADEVKWTSSADTWQLVMRDDNAVVTVKVTSKDSPFDVSLAVPLKELGNQVLERMRAA</sequence>
<dbReference type="Proteomes" id="UP000612899">
    <property type="component" value="Unassembled WGS sequence"/>
</dbReference>
<feature type="chain" id="PRO_5039373572" description="DUF3558 domain-containing protein" evidence="1">
    <location>
        <begin position="18"/>
        <end position="183"/>
    </location>
</feature>
<keyword evidence="1" id="KW-0732">Signal</keyword>
<feature type="signal peptide" evidence="1">
    <location>
        <begin position="1"/>
        <end position="17"/>
    </location>
</feature>
<dbReference type="RefSeq" id="WP_203910054.1">
    <property type="nucleotide sequence ID" value="NZ_BONY01000025.1"/>
</dbReference>
<keyword evidence="3" id="KW-1185">Reference proteome</keyword>
<protein>
    <recommendedName>
        <fullName evidence="4">DUF3558 domain-containing protein</fullName>
    </recommendedName>
</protein>
<dbReference type="EMBL" id="BONY01000025">
    <property type="protein sequence ID" value="GIH06236.1"/>
    <property type="molecule type" value="Genomic_DNA"/>
</dbReference>
<dbReference type="AlphaFoldDB" id="A0A8J3VHP5"/>
<comment type="caution">
    <text evidence="2">The sequence shown here is derived from an EMBL/GenBank/DDBJ whole genome shotgun (WGS) entry which is preliminary data.</text>
</comment>
<evidence type="ECO:0000256" key="1">
    <source>
        <dbReference type="SAM" id="SignalP"/>
    </source>
</evidence>
<gene>
    <name evidence="2" type="ORF">Rhe02_43030</name>
</gene>
<dbReference type="PROSITE" id="PS51257">
    <property type="entry name" value="PROKAR_LIPOPROTEIN"/>
    <property type="match status" value="1"/>
</dbReference>
<reference evidence="2" key="1">
    <citation type="submission" date="2021-01" db="EMBL/GenBank/DDBJ databases">
        <title>Whole genome shotgun sequence of Rhizocola hellebori NBRC 109834.</title>
        <authorList>
            <person name="Komaki H."/>
            <person name="Tamura T."/>
        </authorList>
    </citation>
    <scope>NUCLEOTIDE SEQUENCE</scope>
    <source>
        <strain evidence="2">NBRC 109834</strain>
    </source>
</reference>
<evidence type="ECO:0000313" key="3">
    <source>
        <dbReference type="Proteomes" id="UP000612899"/>
    </source>
</evidence>
<name>A0A8J3VHP5_9ACTN</name>
<organism evidence="2 3">
    <name type="scientific">Rhizocola hellebori</name>
    <dbReference type="NCBI Taxonomy" id="1392758"/>
    <lineage>
        <taxon>Bacteria</taxon>
        <taxon>Bacillati</taxon>
        <taxon>Actinomycetota</taxon>
        <taxon>Actinomycetes</taxon>
        <taxon>Micromonosporales</taxon>
        <taxon>Micromonosporaceae</taxon>
        <taxon>Rhizocola</taxon>
    </lineage>
</organism>
<accession>A0A8J3VHP5</accession>